<dbReference type="GO" id="GO:0005634">
    <property type="term" value="C:nucleus"/>
    <property type="evidence" value="ECO:0007669"/>
    <property type="project" value="TreeGrafter"/>
</dbReference>
<dbReference type="GO" id="GO:1990234">
    <property type="term" value="C:transferase complex"/>
    <property type="evidence" value="ECO:0007669"/>
    <property type="project" value="UniProtKB-ARBA"/>
</dbReference>
<dbReference type="SUPFAM" id="SSF50978">
    <property type="entry name" value="WD40 repeat-like"/>
    <property type="match status" value="2"/>
</dbReference>
<dbReference type="PANTHER" id="PTHR22847:SF637">
    <property type="entry name" value="WD REPEAT DOMAIN 5B"/>
    <property type="match status" value="1"/>
</dbReference>
<feature type="repeat" description="WD" evidence="3">
    <location>
        <begin position="1066"/>
        <end position="1098"/>
    </location>
</feature>
<dbReference type="AlphaFoldDB" id="A0A0C3AKU8"/>
<dbReference type="PROSITE" id="PS50837">
    <property type="entry name" value="NACHT"/>
    <property type="match status" value="1"/>
</dbReference>
<keyword evidence="1 3" id="KW-0853">WD repeat</keyword>
<feature type="repeat" description="WD" evidence="3">
    <location>
        <begin position="722"/>
        <end position="754"/>
    </location>
</feature>
<feature type="repeat" description="WD" evidence="3">
    <location>
        <begin position="679"/>
        <end position="711"/>
    </location>
</feature>
<feature type="repeat" description="WD" evidence="3">
    <location>
        <begin position="636"/>
        <end position="668"/>
    </location>
</feature>
<dbReference type="HOGENOM" id="CLU_000288_6_1_1"/>
<dbReference type="SUPFAM" id="SSF50998">
    <property type="entry name" value="Quinoprotein alcohol dehydrogenase-like"/>
    <property type="match status" value="1"/>
</dbReference>
<dbReference type="PRINTS" id="PR00320">
    <property type="entry name" value="GPROTEINBRPT"/>
</dbReference>
<dbReference type="InterPro" id="IPR015943">
    <property type="entry name" value="WD40/YVTN_repeat-like_dom_sf"/>
</dbReference>
<feature type="repeat" description="WD" evidence="3">
    <location>
        <begin position="765"/>
        <end position="797"/>
    </location>
</feature>
<sequence length="1254" mass="135900">MYASMPRISYSTRRRLIVASMNTWWQSTFSRPTTPRNKVTIAAIRALQIASNPGGNQHQTCTEDTRTELLHDIRTWAEDPNSTKQIFWIADRAGTGKSTVAKQIVTEWVKTEKPVVPFFFSINAADTMTNAKFCSTIAVKLAELANFGPFRSTLAEVLREKLTMETLGFEEQFQKLVLGPLQTTNKRVLLVIDALDECDKSGRSELLSTLLRNLDKLPMTKVMITSRPLPDINQKLHNQPAVYSRDLQGTGNPESTTQDILRHLTHIFANSHNLQHLQHHVPRLGISANGLFIWASTAGKFLEESLDPDEAIAGIESMNGLDDLYARIMECAIPQNDAHSRATVCFILQTILAAQRPLSVSEIQRLLNKGKVVQSVVEALASVLSGSAQGKPVQILHPTFQEYLTDRDRSGIFFVDVNTGHNSLVLGCLEALSENLKDLKTFINEDFPDLRSNSDQNWRPTQETLDGNGPTVAATSRPTTSIPSTLAYAATFWPNHAIASLTKGKGQEEIDTLEEKILYLFKNHLIQWFELVVLLQGVYLCIKNLAALEKSIPVSPSTTTSLTEKTSERASWCRDGHRYLQYHQVGIEQGSIYVHRALGFTPKESLTHKYYYNKYADRIPSVKCGIPSDWPSHQVLSGHTYSVTCVAFSPDGTRVVSGSGDKTVRLWDGVTGASIGDPMEGHTEGVACVAFSPDGTRVVSGSDDNTLRLWDGVTGASIGDPMEGHTEHVTCVSFSPDGTRIVSGSWDCTARLWDSVMGASIGDPMERHTSHVTCVAFSPDGTRVVSGSWDNTLRLWDGMTGAGIGDPMEGHTEHLACVAFSPDGTRVVSGSADNTLRLWDGVAGASIGDPMEGHTSYVACVAFSPDGTCVVSGSWDNTLRLWDGVTGASIGDPMEGHTSGVICVAFSPDGTRVVSGSTDNTLRLWDGVAGASIGDPMEGHTRDVRCVAFSPDGTRVVSGSGDKTLRLWDGVTGANIGDLMKGHTSSVTCVAYSPDGTRVVSGSDDNTLRLWDGVTGASIGDPMEGHTSHVTCVEFSPDGTRVVSGSGDNTIRLWDGVTGASIGDPMEGHTSSVICVAFSPDSTRVVLGSWDNTLRLWNGVTGASIGDPMEGHASYVACVAFSPDGTRVVSGSFDNTLRLWNSSSCVQQTVIETGSFVSQVQFSTCGSYVVSEGRVWDISTSTPSLMKDSSVIPSPSFSPIRFNHENHVLEIYNSSGLIFPLPNFEVSEWVAYKGRIVMGSGDGRVMFVDCAHLV</sequence>
<feature type="region of interest" description="Disordered" evidence="4">
    <location>
        <begin position="453"/>
        <end position="478"/>
    </location>
</feature>
<dbReference type="OrthoDB" id="538223at2759"/>
<dbReference type="Pfam" id="PF24883">
    <property type="entry name" value="NPHP3_N"/>
    <property type="match status" value="1"/>
</dbReference>
<keyword evidence="2" id="KW-0677">Repeat</keyword>
<feature type="repeat" description="WD" evidence="3">
    <location>
        <begin position="1023"/>
        <end position="1055"/>
    </location>
</feature>
<dbReference type="EMBL" id="KN824416">
    <property type="protein sequence ID" value="KIM20634.1"/>
    <property type="molecule type" value="Genomic_DNA"/>
</dbReference>
<feature type="repeat" description="WD" evidence="3">
    <location>
        <begin position="1109"/>
        <end position="1141"/>
    </location>
</feature>
<feature type="repeat" description="WD" evidence="3">
    <location>
        <begin position="894"/>
        <end position="926"/>
    </location>
</feature>
<evidence type="ECO:0000313" key="7">
    <source>
        <dbReference type="Proteomes" id="UP000054097"/>
    </source>
</evidence>
<dbReference type="Pfam" id="PF00400">
    <property type="entry name" value="WD40"/>
    <property type="match status" value="12"/>
</dbReference>
<name>A0A0C3AKU8_SERVB</name>
<feature type="compositionally biased region" description="Polar residues" evidence="4">
    <location>
        <begin position="453"/>
        <end position="465"/>
    </location>
</feature>
<keyword evidence="7" id="KW-1185">Reference proteome</keyword>
<feature type="repeat" description="WD" evidence="3">
    <location>
        <begin position="851"/>
        <end position="883"/>
    </location>
</feature>
<evidence type="ECO:0000313" key="6">
    <source>
        <dbReference type="EMBL" id="KIM20634.1"/>
    </source>
</evidence>
<proteinExistence type="predicted"/>
<dbReference type="Gene3D" id="2.130.10.10">
    <property type="entry name" value="YVTN repeat-like/Quinoprotein amine dehydrogenase"/>
    <property type="match status" value="5"/>
</dbReference>
<dbReference type="PROSITE" id="PS50294">
    <property type="entry name" value="WD_REPEATS_REGION"/>
    <property type="match status" value="12"/>
</dbReference>
<dbReference type="PANTHER" id="PTHR22847">
    <property type="entry name" value="WD40 REPEAT PROTEIN"/>
    <property type="match status" value="1"/>
</dbReference>
<dbReference type="SMART" id="SM00320">
    <property type="entry name" value="WD40"/>
    <property type="match status" value="12"/>
</dbReference>
<dbReference type="SUPFAM" id="SSF52540">
    <property type="entry name" value="P-loop containing nucleoside triphosphate hydrolases"/>
    <property type="match status" value="1"/>
</dbReference>
<evidence type="ECO:0000256" key="2">
    <source>
        <dbReference type="ARBA" id="ARBA00022737"/>
    </source>
</evidence>
<reference evidence="7" key="2">
    <citation type="submission" date="2015-01" db="EMBL/GenBank/DDBJ databases">
        <title>Evolutionary Origins and Diversification of the Mycorrhizal Mutualists.</title>
        <authorList>
            <consortium name="DOE Joint Genome Institute"/>
            <consortium name="Mycorrhizal Genomics Consortium"/>
            <person name="Kohler A."/>
            <person name="Kuo A."/>
            <person name="Nagy L.G."/>
            <person name="Floudas D."/>
            <person name="Copeland A."/>
            <person name="Barry K.W."/>
            <person name="Cichocki N."/>
            <person name="Veneault-Fourrey C."/>
            <person name="LaButti K."/>
            <person name="Lindquist E.A."/>
            <person name="Lipzen A."/>
            <person name="Lundell T."/>
            <person name="Morin E."/>
            <person name="Murat C."/>
            <person name="Riley R."/>
            <person name="Ohm R."/>
            <person name="Sun H."/>
            <person name="Tunlid A."/>
            <person name="Henrissat B."/>
            <person name="Grigoriev I.V."/>
            <person name="Hibbett D.S."/>
            <person name="Martin F."/>
        </authorList>
    </citation>
    <scope>NUCLEOTIDE SEQUENCE [LARGE SCALE GENOMIC DNA]</scope>
    <source>
        <strain evidence="7">MAFF 305830</strain>
    </source>
</reference>
<reference evidence="6 7" key="1">
    <citation type="submission" date="2014-04" db="EMBL/GenBank/DDBJ databases">
        <authorList>
            <consortium name="DOE Joint Genome Institute"/>
            <person name="Kuo A."/>
            <person name="Zuccaro A."/>
            <person name="Kohler A."/>
            <person name="Nagy L.G."/>
            <person name="Floudas D."/>
            <person name="Copeland A."/>
            <person name="Barry K.W."/>
            <person name="Cichocki N."/>
            <person name="Veneault-Fourrey C."/>
            <person name="LaButti K."/>
            <person name="Lindquist E.A."/>
            <person name="Lipzen A."/>
            <person name="Lundell T."/>
            <person name="Morin E."/>
            <person name="Murat C."/>
            <person name="Sun H."/>
            <person name="Tunlid A."/>
            <person name="Henrissat B."/>
            <person name="Grigoriev I.V."/>
            <person name="Hibbett D.S."/>
            <person name="Martin F."/>
            <person name="Nordberg H.P."/>
            <person name="Cantor M.N."/>
            <person name="Hua S.X."/>
        </authorList>
    </citation>
    <scope>NUCLEOTIDE SEQUENCE [LARGE SCALE GENOMIC DNA]</scope>
    <source>
        <strain evidence="6 7">MAFF 305830</strain>
    </source>
</reference>
<dbReference type="CDD" id="cd00200">
    <property type="entry name" value="WD40"/>
    <property type="match status" value="2"/>
</dbReference>
<feature type="repeat" description="WD" evidence="3">
    <location>
        <begin position="808"/>
        <end position="840"/>
    </location>
</feature>
<dbReference type="InterPro" id="IPR058056">
    <property type="entry name" value="WH_TANC1/2"/>
</dbReference>
<evidence type="ECO:0000259" key="5">
    <source>
        <dbReference type="PROSITE" id="PS50837"/>
    </source>
</evidence>
<dbReference type="Proteomes" id="UP000054097">
    <property type="component" value="Unassembled WGS sequence"/>
</dbReference>
<feature type="repeat" description="WD" evidence="3">
    <location>
        <begin position="937"/>
        <end position="969"/>
    </location>
</feature>
<evidence type="ECO:0000256" key="3">
    <source>
        <dbReference type="PROSITE-ProRule" id="PRU00221"/>
    </source>
</evidence>
<dbReference type="InterPro" id="IPR020472">
    <property type="entry name" value="WD40_PAC1"/>
</dbReference>
<dbReference type="InterPro" id="IPR011047">
    <property type="entry name" value="Quinoprotein_ADH-like_sf"/>
</dbReference>
<dbReference type="InterPro" id="IPR007111">
    <property type="entry name" value="NACHT_NTPase"/>
</dbReference>
<dbReference type="InterPro" id="IPR001680">
    <property type="entry name" value="WD40_rpt"/>
</dbReference>
<dbReference type="InterPro" id="IPR036322">
    <property type="entry name" value="WD40_repeat_dom_sf"/>
</dbReference>
<dbReference type="PROSITE" id="PS50082">
    <property type="entry name" value="WD_REPEATS_2"/>
    <property type="match status" value="12"/>
</dbReference>
<protein>
    <recommendedName>
        <fullName evidence="5">NACHT domain-containing protein</fullName>
    </recommendedName>
</protein>
<gene>
    <name evidence="6" type="ORF">M408DRAFT_128931</name>
</gene>
<accession>A0A0C3AKU8</accession>
<dbReference type="InterPro" id="IPR027417">
    <property type="entry name" value="P-loop_NTPase"/>
</dbReference>
<evidence type="ECO:0000256" key="4">
    <source>
        <dbReference type="SAM" id="MobiDB-lite"/>
    </source>
</evidence>
<feature type="domain" description="NACHT" evidence="5">
    <location>
        <begin position="85"/>
        <end position="228"/>
    </location>
</feature>
<evidence type="ECO:0000256" key="1">
    <source>
        <dbReference type="ARBA" id="ARBA00022574"/>
    </source>
</evidence>
<dbReference type="InterPro" id="IPR056884">
    <property type="entry name" value="NPHP3-like_N"/>
</dbReference>
<organism evidence="6 7">
    <name type="scientific">Serendipita vermifera MAFF 305830</name>
    <dbReference type="NCBI Taxonomy" id="933852"/>
    <lineage>
        <taxon>Eukaryota</taxon>
        <taxon>Fungi</taxon>
        <taxon>Dikarya</taxon>
        <taxon>Basidiomycota</taxon>
        <taxon>Agaricomycotina</taxon>
        <taxon>Agaricomycetes</taxon>
        <taxon>Sebacinales</taxon>
        <taxon>Serendipitaceae</taxon>
        <taxon>Serendipita</taxon>
    </lineage>
</organism>
<dbReference type="STRING" id="933852.A0A0C3AKU8"/>
<dbReference type="Gene3D" id="3.40.50.300">
    <property type="entry name" value="P-loop containing nucleotide triphosphate hydrolases"/>
    <property type="match status" value="1"/>
</dbReference>
<dbReference type="Pfam" id="PF25521">
    <property type="entry name" value="WHD_TANC1"/>
    <property type="match status" value="1"/>
</dbReference>
<feature type="repeat" description="WD" evidence="3">
    <location>
        <begin position="980"/>
        <end position="1012"/>
    </location>
</feature>